<keyword evidence="2" id="KW-1185">Reference proteome</keyword>
<reference evidence="1 2" key="1">
    <citation type="submission" date="2024-05" db="EMBL/GenBank/DDBJ databases">
        <authorList>
            <person name="Liu Q."/>
            <person name="Xin Y.-H."/>
        </authorList>
    </citation>
    <scope>NUCLEOTIDE SEQUENCE [LARGE SCALE GENOMIC DNA]</scope>
    <source>
        <strain evidence="1 2">CGMCC 1.15349</strain>
    </source>
</reference>
<organism evidence="1 2">
    <name type="scientific">Sphingomonas qilianensis</name>
    <dbReference type="NCBI Taxonomy" id="1736690"/>
    <lineage>
        <taxon>Bacteria</taxon>
        <taxon>Pseudomonadati</taxon>
        <taxon>Pseudomonadota</taxon>
        <taxon>Alphaproteobacteria</taxon>
        <taxon>Sphingomonadales</taxon>
        <taxon>Sphingomonadaceae</taxon>
        <taxon>Sphingomonas</taxon>
    </lineage>
</organism>
<protein>
    <submittedName>
        <fullName evidence="1">Uncharacterized protein</fullName>
    </submittedName>
</protein>
<sequence>MRLPHRDDRGTVHVYGDALDGFHVSHESASGNSWGEQHGPFARGADAITAAYALNRDVYRGECNVAVSDSAVQDGCPGVGLPSVPGDF</sequence>
<dbReference type="EMBL" id="JBDIMF010000002">
    <property type="protein sequence ID" value="MEN2786075.1"/>
    <property type="molecule type" value="Genomic_DNA"/>
</dbReference>
<dbReference type="RefSeq" id="WP_345863873.1">
    <property type="nucleotide sequence ID" value="NZ_JBDIMF010000002.1"/>
</dbReference>
<proteinExistence type="predicted"/>
<comment type="caution">
    <text evidence="1">The sequence shown here is derived from an EMBL/GenBank/DDBJ whole genome shotgun (WGS) entry which is preliminary data.</text>
</comment>
<name>A0ABU9XQI2_9SPHN</name>
<dbReference type="Proteomes" id="UP001404104">
    <property type="component" value="Unassembled WGS sequence"/>
</dbReference>
<accession>A0ABU9XQI2</accession>
<evidence type="ECO:0000313" key="2">
    <source>
        <dbReference type="Proteomes" id="UP001404104"/>
    </source>
</evidence>
<gene>
    <name evidence="1" type="ORF">ABC969_06515</name>
</gene>
<evidence type="ECO:0000313" key="1">
    <source>
        <dbReference type="EMBL" id="MEN2786075.1"/>
    </source>
</evidence>